<accession>A0ABN8IUZ7</accession>
<reference evidence="2" key="1">
    <citation type="submission" date="2022-03" db="EMBL/GenBank/DDBJ databases">
        <authorList>
            <person name="Martin H S."/>
        </authorList>
    </citation>
    <scope>NUCLEOTIDE SEQUENCE</scope>
</reference>
<keyword evidence="3" id="KW-1185">Reference proteome</keyword>
<evidence type="ECO:0000256" key="1">
    <source>
        <dbReference type="SAM" id="MobiDB-lite"/>
    </source>
</evidence>
<dbReference type="Proteomes" id="UP000837857">
    <property type="component" value="Chromosome 4"/>
</dbReference>
<feature type="compositionally biased region" description="Polar residues" evidence="1">
    <location>
        <begin position="75"/>
        <end position="94"/>
    </location>
</feature>
<dbReference type="EMBL" id="OW152816">
    <property type="protein sequence ID" value="CAH2066233.1"/>
    <property type="molecule type" value="Genomic_DNA"/>
</dbReference>
<evidence type="ECO:0000313" key="2">
    <source>
        <dbReference type="EMBL" id="CAH2066233.1"/>
    </source>
</evidence>
<protein>
    <submittedName>
        <fullName evidence="2">Uncharacterized protein</fullName>
    </submittedName>
</protein>
<sequence length="94" mass="10131">MLGTRSNPICVCVCARTGLCKRTPAQVATCVRHPDASVCVRRCEEAAREISPHAAAVARCALPCRGTRLPPPPASNRSRVQSRATARTHLLEQN</sequence>
<organism evidence="2 3">
    <name type="scientific">Iphiclides podalirius</name>
    <name type="common">scarce swallowtail</name>
    <dbReference type="NCBI Taxonomy" id="110791"/>
    <lineage>
        <taxon>Eukaryota</taxon>
        <taxon>Metazoa</taxon>
        <taxon>Ecdysozoa</taxon>
        <taxon>Arthropoda</taxon>
        <taxon>Hexapoda</taxon>
        <taxon>Insecta</taxon>
        <taxon>Pterygota</taxon>
        <taxon>Neoptera</taxon>
        <taxon>Endopterygota</taxon>
        <taxon>Lepidoptera</taxon>
        <taxon>Glossata</taxon>
        <taxon>Ditrysia</taxon>
        <taxon>Papilionoidea</taxon>
        <taxon>Papilionidae</taxon>
        <taxon>Papilioninae</taxon>
        <taxon>Iphiclides</taxon>
    </lineage>
</organism>
<evidence type="ECO:0000313" key="3">
    <source>
        <dbReference type="Proteomes" id="UP000837857"/>
    </source>
</evidence>
<feature type="region of interest" description="Disordered" evidence="1">
    <location>
        <begin position="69"/>
        <end position="94"/>
    </location>
</feature>
<name>A0ABN8IUZ7_9NEOP</name>
<proteinExistence type="predicted"/>
<feature type="non-terminal residue" evidence="2">
    <location>
        <position position="94"/>
    </location>
</feature>
<gene>
    <name evidence="2" type="ORF">IPOD504_LOCUS13337</name>
</gene>